<dbReference type="OrthoDB" id="118550at2759"/>
<dbReference type="InterPro" id="IPR001623">
    <property type="entry name" value="DnaJ_domain"/>
</dbReference>
<name>C1N2E5_MICPC</name>
<evidence type="ECO:0000313" key="11">
    <source>
        <dbReference type="Proteomes" id="UP000001876"/>
    </source>
</evidence>
<dbReference type="InterPro" id="IPR036869">
    <property type="entry name" value="J_dom_sf"/>
</dbReference>
<dbReference type="OMA" id="TSANAWE"/>
<protein>
    <recommendedName>
        <fullName evidence="12">J domain-containing protein</fullName>
    </recommendedName>
</protein>
<keyword evidence="2 7" id="KW-0732">Signal</keyword>
<evidence type="ECO:0008006" key="12">
    <source>
        <dbReference type="Google" id="ProtNLM"/>
    </source>
</evidence>
<dbReference type="PANTHER" id="PTHR44653">
    <property type="entry name" value="DNAJ HOMOLOG SUBFAMILY C MEMBER 1"/>
    <property type="match status" value="1"/>
</dbReference>
<dbReference type="RefSeq" id="XP_003061860.1">
    <property type="nucleotide sequence ID" value="XM_003061814.1"/>
</dbReference>
<reference evidence="10 11" key="1">
    <citation type="journal article" date="2009" name="Science">
        <title>Green evolution and dynamic adaptations revealed by genomes of the marine picoeukaryotes Micromonas.</title>
        <authorList>
            <person name="Worden A.Z."/>
            <person name="Lee J.H."/>
            <person name="Mock T."/>
            <person name="Rouze P."/>
            <person name="Simmons M.P."/>
            <person name="Aerts A.L."/>
            <person name="Allen A.E."/>
            <person name="Cuvelier M.L."/>
            <person name="Derelle E."/>
            <person name="Everett M.V."/>
            <person name="Foulon E."/>
            <person name="Grimwood J."/>
            <person name="Gundlach H."/>
            <person name="Henrissat B."/>
            <person name="Napoli C."/>
            <person name="McDonald S.M."/>
            <person name="Parker M.S."/>
            <person name="Rombauts S."/>
            <person name="Salamov A."/>
            <person name="Von Dassow P."/>
            <person name="Badger J.H."/>
            <person name="Coutinho P.M."/>
            <person name="Demir E."/>
            <person name="Dubchak I."/>
            <person name="Gentemann C."/>
            <person name="Eikrem W."/>
            <person name="Gready J.E."/>
            <person name="John U."/>
            <person name="Lanier W."/>
            <person name="Lindquist E.A."/>
            <person name="Lucas S."/>
            <person name="Mayer K.F."/>
            <person name="Moreau H."/>
            <person name="Not F."/>
            <person name="Otillar R."/>
            <person name="Panaud O."/>
            <person name="Pangilinan J."/>
            <person name="Paulsen I."/>
            <person name="Piegu B."/>
            <person name="Poliakov A."/>
            <person name="Robbens S."/>
            <person name="Schmutz J."/>
            <person name="Toulza E."/>
            <person name="Wyss T."/>
            <person name="Zelensky A."/>
            <person name="Zhou K."/>
            <person name="Armbrust E.V."/>
            <person name="Bhattacharya D."/>
            <person name="Goodenough U.W."/>
            <person name="Van de Peer Y."/>
            <person name="Grigoriev I.V."/>
        </authorList>
    </citation>
    <scope>NUCLEOTIDE SEQUENCE [LARGE SCALE GENOMIC DNA]</scope>
    <source>
        <strain evidence="10 11">CCMP1545</strain>
    </source>
</reference>
<dbReference type="SUPFAM" id="SSF46565">
    <property type="entry name" value="Chaperone J-domain"/>
    <property type="match status" value="1"/>
</dbReference>
<dbReference type="Gene3D" id="1.10.287.110">
    <property type="entry name" value="DnaJ domain"/>
    <property type="match status" value="1"/>
</dbReference>
<accession>C1N2E5</accession>
<dbReference type="InterPro" id="IPR001005">
    <property type="entry name" value="SANT/Myb"/>
</dbReference>
<feature type="signal peptide" evidence="7">
    <location>
        <begin position="1"/>
        <end position="24"/>
    </location>
</feature>
<dbReference type="CDD" id="cd00167">
    <property type="entry name" value="SANT"/>
    <property type="match status" value="1"/>
</dbReference>
<feature type="region of interest" description="Disordered" evidence="6">
    <location>
        <begin position="115"/>
        <end position="139"/>
    </location>
</feature>
<evidence type="ECO:0000256" key="1">
    <source>
        <dbReference type="ARBA" id="ARBA00022692"/>
    </source>
</evidence>
<dbReference type="EMBL" id="GG663745">
    <property type="protein sequence ID" value="EEH53572.1"/>
    <property type="molecule type" value="Genomic_DNA"/>
</dbReference>
<dbReference type="PROSITE" id="PS50090">
    <property type="entry name" value="MYB_LIKE"/>
    <property type="match status" value="1"/>
</dbReference>
<evidence type="ECO:0000256" key="2">
    <source>
        <dbReference type="ARBA" id="ARBA00022729"/>
    </source>
</evidence>
<dbReference type="GO" id="GO:0012505">
    <property type="term" value="C:endomembrane system"/>
    <property type="evidence" value="ECO:0007669"/>
    <property type="project" value="UniProtKB-SubCell"/>
</dbReference>
<comment type="subcellular location">
    <subcellularLocation>
        <location evidence="5">Endomembrane system</location>
        <topology evidence="5">Single-pass membrane protein</topology>
    </subcellularLocation>
</comment>
<dbReference type="GeneID" id="9687512"/>
<evidence type="ECO:0000259" key="9">
    <source>
        <dbReference type="PROSITE" id="PS50090"/>
    </source>
</evidence>
<dbReference type="SUPFAM" id="SSF46689">
    <property type="entry name" value="Homeodomain-like"/>
    <property type="match status" value="1"/>
</dbReference>
<keyword evidence="11" id="KW-1185">Reference proteome</keyword>
<dbReference type="Pfam" id="PF23082">
    <property type="entry name" value="Myb_DNA-binding_2"/>
    <property type="match status" value="1"/>
</dbReference>
<dbReference type="SMART" id="SM00717">
    <property type="entry name" value="SANT"/>
    <property type="match status" value="1"/>
</dbReference>
<evidence type="ECO:0000313" key="10">
    <source>
        <dbReference type="EMBL" id="EEH53572.1"/>
    </source>
</evidence>
<dbReference type="Pfam" id="PF00226">
    <property type="entry name" value="DnaJ"/>
    <property type="match status" value="1"/>
</dbReference>
<gene>
    <name evidence="10" type="ORF">MICPUCDRAFT_51499</name>
</gene>
<dbReference type="InterPro" id="IPR009057">
    <property type="entry name" value="Homeodomain-like_sf"/>
</dbReference>
<feature type="chain" id="PRO_5002912245" description="J domain-containing protein" evidence="7">
    <location>
        <begin position="25"/>
        <end position="506"/>
    </location>
</feature>
<feature type="compositionally biased region" description="Basic and acidic residues" evidence="6">
    <location>
        <begin position="206"/>
        <end position="216"/>
    </location>
</feature>
<dbReference type="Gene3D" id="1.10.10.60">
    <property type="entry name" value="Homeodomain-like"/>
    <property type="match status" value="1"/>
</dbReference>
<dbReference type="KEGG" id="mpp:MICPUCDRAFT_51499"/>
<dbReference type="PROSITE" id="PS50076">
    <property type="entry name" value="DNAJ_2"/>
    <property type="match status" value="1"/>
</dbReference>
<keyword evidence="3" id="KW-1133">Transmembrane helix</keyword>
<dbReference type="AlphaFoldDB" id="C1N2E5"/>
<dbReference type="CDD" id="cd06257">
    <property type="entry name" value="DnaJ"/>
    <property type="match status" value="1"/>
</dbReference>
<proteinExistence type="predicted"/>
<evidence type="ECO:0000256" key="7">
    <source>
        <dbReference type="SAM" id="SignalP"/>
    </source>
</evidence>
<keyword evidence="4" id="KW-0472">Membrane</keyword>
<feature type="domain" description="J" evidence="8">
    <location>
        <begin position="41"/>
        <end position="113"/>
    </location>
</feature>
<organism evidence="11">
    <name type="scientific">Micromonas pusilla (strain CCMP1545)</name>
    <name type="common">Picoplanktonic green alga</name>
    <dbReference type="NCBI Taxonomy" id="564608"/>
    <lineage>
        <taxon>Eukaryota</taxon>
        <taxon>Viridiplantae</taxon>
        <taxon>Chlorophyta</taxon>
        <taxon>Mamiellophyceae</taxon>
        <taxon>Mamiellales</taxon>
        <taxon>Mamiellaceae</taxon>
        <taxon>Micromonas</taxon>
    </lineage>
</organism>
<dbReference type="SMART" id="SM00271">
    <property type="entry name" value="DnaJ"/>
    <property type="match status" value="1"/>
</dbReference>
<dbReference type="PANTHER" id="PTHR44653:SF2">
    <property type="entry name" value="DNAJ HOMOLOG SUBFAMILY C MEMBER 1"/>
    <property type="match status" value="1"/>
</dbReference>
<evidence type="ECO:0000256" key="5">
    <source>
        <dbReference type="ARBA" id="ARBA00037847"/>
    </source>
</evidence>
<sequence>MRLLPQVLFLAILLAILLPRGASSAPPLPPCRPGAPPGAPSCYALLHLERSLDASARRVRKAYRAAALLVHPDKCANCDDATRLANQRRFVDLAFAYETLRDDASRFDYERGAGRWAPGKADANPTRDDTFDPSSTRGGAWARSRFDEARDPLLTTRGWAALAACALVVAAVRAVARACDRAARRFARDRAATTGARKGAARRRRERVESEARAREVATTTGTQRREHRRREMNEAAAAMASRVAAAARDLNAATGGGVDDDDDDAVPERLRTLARQGSLAAHQTMKLLARTRELWGSGSVGHGVSDTSVRHDVSDAANTDGMAATLTRTFLALASSPPPWDSLVVGDEALRTRLAAWGKEAARLGRDFVPSPFALGCTGWDDGTGDGVDDMRRLTRSLRAWERSSNQFATLVRELAAHARSCAATLRAADARDRARWSKVERATLKRAMTTHPKGTERRWDRIAEAFEGRRSVEEVKRYVAEMVVLARDRAGASAEGESSGAPRA</sequence>
<feature type="region of interest" description="Disordered" evidence="6">
    <location>
        <begin position="191"/>
        <end position="229"/>
    </location>
</feature>
<evidence type="ECO:0000256" key="4">
    <source>
        <dbReference type="ARBA" id="ARBA00023136"/>
    </source>
</evidence>
<dbReference type="Proteomes" id="UP000001876">
    <property type="component" value="Unassembled WGS sequence"/>
</dbReference>
<keyword evidence="1" id="KW-0812">Transmembrane</keyword>
<evidence type="ECO:0000259" key="8">
    <source>
        <dbReference type="PROSITE" id="PS50076"/>
    </source>
</evidence>
<evidence type="ECO:0000256" key="3">
    <source>
        <dbReference type="ARBA" id="ARBA00022989"/>
    </source>
</evidence>
<feature type="domain" description="Myb-like" evidence="9">
    <location>
        <begin position="430"/>
        <end position="485"/>
    </location>
</feature>
<dbReference type="InterPro" id="IPR052606">
    <property type="entry name" value="DnaJ_domain_protein"/>
</dbReference>
<evidence type="ECO:0000256" key="6">
    <source>
        <dbReference type="SAM" id="MobiDB-lite"/>
    </source>
</evidence>